<feature type="domain" description="3-hydroxyisobutyrate dehydrogenase-like NAD-binding" evidence="6">
    <location>
        <begin position="162"/>
        <end position="281"/>
    </location>
</feature>
<sequence length="290" mass="31223">MKIGIIGCGLMGKGIAYNYIQNKDDVYIYDTNPQVKDWIQENEGIAVDSLQQLGEKVEFIISSLPTVEAVKDVYLNALLNVLKPGSVIVDMSTTDAGTAIEIASIYNEKGMYFFDSPVSGGPNGARNGTLTLMVAGDQEKFNEILPILQVVGKDIIYLGKNGNGQIAKLCHNIVVASTIASIGEAYTVASKAGLDLEKLEEILSKGSASRVLAVFGDNILKKAYDNVLFSLDHMHKDVSLYTKTAAELQVPVLLGAQTYQLFEAAKSQGLGSKDTTAVCQFIEKLVLSTT</sequence>
<dbReference type="InterPro" id="IPR013328">
    <property type="entry name" value="6PGD_dom2"/>
</dbReference>
<evidence type="ECO:0000256" key="2">
    <source>
        <dbReference type="ARBA" id="ARBA00023002"/>
    </source>
</evidence>
<dbReference type="AlphaFoldDB" id="A0A840PMV1"/>
<reference evidence="7 8" key="1">
    <citation type="submission" date="2020-08" db="EMBL/GenBank/DDBJ databases">
        <title>Genomic Encyclopedia of Type Strains, Phase IV (KMG-IV): sequencing the most valuable type-strain genomes for metagenomic binning, comparative biology and taxonomic classification.</title>
        <authorList>
            <person name="Goeker M."/>
        </authorList>
    </citation>
    <scope>NUCLEOTIDE SEQUENCE [LARGE SCALE GENOMIC DNA]</scope>
    <source>
        <strain evidence="7 8">DSM 10633</strain>
    </source>
</reference>
<dbReference type="PIRSF" id="PIRSF000103">
    <property type="entry name" value="HIBADH"/>
    <property type="match status" value="1"/>
</dbReference>
<evidence type="ECO:0000256" key="1">
    <source>
        <dbReference type="ARBA" id="ARBA00009080"/>
    </source>
</evidence>
<dbReference type="Pfam" id="PF03446">
    <property type="entry name" value="NAD_binding_2"/>
    <property type="match status" value="1"/>
</dbReference>
<dbReference type="SUPFAM" id="SSF51735">
    <property type="entry name" value="NAD(P)-binding Rossmann-fold domains"/>
    <property type="match status" value="1"/>
</dbReference>
<dbReference type="SUPFAM" id="SSF48179">
    <property type="entry name" value="6-phosphogluconate dehydrogenase C-terminal domain-like"/>
    <property type="match status" value="1"/>
</dbReference>
<evidence type="ECO:0000313" key="8">
    <source>
        <dbReference type="Proteomes" id="UP000557217"/>
    </source>
</evidence>
<feature type="domain" description="6-phosphogluconate dehydrogenase NADP-binding" evidence="5">
    <location>
        <begin position="2"/>
        <end position="159"/>
    </location>
</feature>
<dbReference type="InterPro" id="IPR008927">
    <property type="entry name" value="6-PGluconate_DH-like_C_sf"/>
</dbReference>
<proteinExistence type="inferred from homology"/>
<dbReference type="Gene3D" id="3.40.50.720">
    <property type="entry name" value="NAD(P)-binding Rossmann-like Domain"/>
    <property type="match status" value="1"/>
</dbReference>
<dbReference type="GO" id="GO:0051287">
    <property type="term" value="F:NAD binding"/>
    <property type="evidence" value="ECO:0007669"/>
    <property type="project" value="InterPro"/>
</dbReference>
<feature type="active site" evidence="4">
    <location>
        <position position="168"/>
    </location>
</feature>
<evidence type="ECO:0000256" key="4">
    <source>
        <dbReference type="PIRSR" id="PIRSR000103-1"/>
    </source>
</evidence>
<dbReference type="Proteomes" id="UP000557217">
    <property type="component" value="Unassembled WGS sequence"/>
</dbReference>
<dbReference type="PANTHER" id="PTHR43060">
    <property type="entry name" value="3-HYDROXYISOBUTYRATE DEHYDROGENASE-LIKE 1, MITOCHONDRIAL-RELATED"/>
    <property type="match status" value="1"/>
</dbReference>
<name>A0A840PMV1_URETH</name>
<dbReference type="GO" id="GO:0050661">
    <property type="term" value="F:NADP binding"/>
    <property type="evidence" value="ECO:0007669"/>
    <property type="project" value="InterPro"/>
</dbReference>
<dbReference type="RefSeq" id="WP_311733644.1">
    <property type="nucleotide sequence ID" value="NZ_JAAXPW010000032.1"/>
</dbReference>
<dbReference type="Gene3D" id="1.10.1040.10">
    <property type="entry name" value="N-(1-d-carboxylethyl)-l-norvaline Dehydrogenase, domain 2"/>
    <property type="match status" value="1"/>
</dbReference>
<dbReference type="Pfam" id="PF14833">
    <property type="entry name" value="NAD_binding_11"/>
    <property type="match status" value="1"/>
</dbReference>
<keyword evidence="8" id="KW-1185">Reference proteome</keyword>
<dbReference type="PANTHER" id="PTHR43060:SF15">
    <property type="entry name" value="3-HYDROXYISOBUTYRATE DEHYDROGENASE-LIKE 1, MITOCHONDRIAL-RELATED"/>
    <property type="match status" value="1"/>
</dbReference>
<keyword evidence="2" id="KW-0560">Oxidoreductase</keyword>
<evidence type="ECO:0000259" key="5">
    <source>
        <dbReference type="Pfam" id="PF03446"/>
    </source>
</evidence>
<evidence type="ECO:0000256" key="3">
    <source>
        <dbReference type="ARBA" id="ARBA00023027"/>
    </source>
</evidence>
<organism evidence="7 8">
    <name type="scientific">Ureibacillus thermosphaericus</name>
    <dbReference type="NCBI Taxonomy" id="51173"/>
    <lineage>
        <taxon>Bacteria</taxon>
        <taxon>Bacillati</taxon>
        <taxon>Bacillota</taxon>
        <taxon>Bacilli</taxon>
        <taxon>Bacillales</taxon>
        <taxon>Caryophanaceae</taxon>
        <taxon>Ureibacillus</taxon>
    </lineage>
</organism>
<dbReference type="GO" id="GO:0016491">
    <property type="term" value="F:oxidoreductase activity"/>
    <property type="evidence" value="ECO:0007669"/>
    <property type="project" value="UniProtKB-KW"/>
</dbReference>
<evidence type="ECO:0000313" key="7">
    <source>
        <dbReference type="EMBL" id="MBB5149745.1"/>
    </source>
</evidence>
<keyword evidence="3" id="KW-0520">NAD</keyword>
<dbReference type="InterPro" id="IPR015815">
    <property type="entry name" value="HIBADH-related"/>
</dbReference>
<comment type="caution">
    <text evidence="7">The sequence shown here is derived from an EMBL/GenBank/DDBJ whole genome shotgun (WGS) entry which is preliminary data.</text>
</comment>
<evidence type="ECO:0000259" key="6">
    <source>
        <dbReference type="Pfam" id="PF14833"/>
    </source>
</evidence>
<dbReference type="InterPro" id="IPR036291">
    <property type="entry name" value="NAD(P)-bd_dom_sf"/>
</dbReference>
<protein>
    <submittedName>
        <fullName evidence="7">3-hydroxyisobutyrate dehydrogenase-like beta-hydroxyacid dehydrogenase</fullName>
    </submittedName>
</protein>
<dbReference type="EMBL" id="JACHGZ010000027">
    <property type="protein sequence ID" value="MBB5149745.1"/>
    <property type="molecule type" value="Genomic_DNA"/>
</dbReference>
<accession>A0A840PMV1</accession>
<comment type="similarity">
    <text evidence="1">Belongs to the HIBADH-related family.</text>
</comment>
<dbReference type="InterPro" id="IPR006115">
    <property type="entry name" value="6PGDH_NADP-bd"/>
</dbReference>
<dbReference type="InterPro" id="IPR029154">
    <property type="entry name" value="HIBADH-like_NADP-bd"/>
</dbReference>
<gene>
    <name evidence="7" type="ORF">HNR36_002137</name>
</gene>